<keyword evidence="7" id="KW-0735">Signal-anchor</keyword>
<evidence type="ECO:0000256" key="10">
    <source>
        <dbReference type="ARBA" id="ARBA00023180"/>
    </source>
</evidence>
<dbReference type="FunFam" id="3.40.50.11350:FF:000011">
    <property type="entry name" value="O-fucosyltransferase 28"/>
    <property type="match status" value="1"/>
</dbReference>
<feature type="non-terminal residue" evidence="16">
    <location>
        <position position="1"/>
    </location>
</feature>
<dbReference type="GO" id="GO:0016020">
    <property type="term" value="C:membrane"/>
    <property type="evidence" value="ECO:0007669"/>
    <property type="project" value="UniProtKB-SubCell"/>
</dbReference>
<dbReference type="Pfam" id="PF10250">
    <property type="entry name" value="O-FucT"/>
    <property type="match status" value="1"/>
</dbReference>
<evidence type="ECO:0000256" key="7">
    <source>
        <dbReference type="ARBA" id="ARBA00022968"/>
    </source>
</evidence>
<evidence type="ECO:0000256" key="13">
    <source>
        <dbReference type="ARBA" id="ARBA00030350"/>
    </source>
</evidence>
<dbReference type="EMBL" id="JAGKQH010000006">
    <property type="protein sequence ID" value="KAG6596367.1"/>
    <property type="molecule type" value="Genomic_DNA"/>
</dbReference>
<dbReference type="GO" id="GO:0005737">
    <property type="term" value="C:cytoplasm"/>
    <property type="evidence" value="ECO:0007669"/>
    <property type="project" value="TreeGrafter"/>
</dbReference>
<keyword evidence="12" id="KW-0119">Carbohydrate metabolism</keyword>
<keyword evidence="9 15" id="KW-0472">Membrane</keyword>
<dbReference type="InterPro" id="IPR024709">
    <property type="entry name" value="FucosylTrfase_pln"/>
</dbReference>
<sequence>MASGGLSPSCNVSPRVGGPATKTRRRITDFLDSDSRLSNFSDLYDEEDNSNVSNAGSHLHHHHHHHVHHPVIRHFLFRNRALCWVPEPWLLKMEEGLLLTVMIVQSLGSGRNFGRKIFWILMFMAVLTVFFKFAFLNSNVEINGKMIDKGQLIIQTFKEDWAMAQRAVAEDEAVVPKRLLEKISTSDIWMKPKSDNFYQCISRPKNRIRARGKTNGYLIVHANGGLNQMRTGICDMVAVAKIMNATLVLPSLDHESFWTDPSDFKDIFDWRHFMDVLRDDIEIVENVPRRLASVKPFVKAPVSWSKSRYYRGEMLHLLKRHKVLMLTHTDSRIVNNGLPSYIQKLRCRANYKALRFSKEIEELGKILVDRLRKGDEPYIALHLRYEKDMLAFTGCSHNLTAKEEEELKVMRYNVKHWKEKEIDAKGKRILGGCPMTPLEAALLLKALGYPSKTKIYIVAGEIYGSDSMNAFRSEYPNVFSHSTLATEKELEPFKQYQNRMAALDYIVAVESDVFVYTYDGNMAKAVQGHRMFEGYRKTINPDRQNLVRLVDHLENEAISWEEFSKEVKELHKDRLGAPHFRQAGHHGCYGSSNLTAIVRATSTIHSQMNHTEVYLSTSYSFISRSAKFSPLLGKFMEDRIMVDELESVQM</sequence>
<protein>
    <recommendedName>
        <fullName evidence="13">O-fucosyltransferase family protein</fullName>
    </recommendedName>
</protein>
<evidence type="ECO:0000256" key="12">
    <source>
        <dbReference type="ARBA" id="ARBA00023277"/>
    </source>
</evidence>
<comment type="pathway">
    <text evidence="2">Glycan metabolism.</text>
</comment>
<evidence type="ECO:0000256" key="6">
    <source>
        <dbReference type="ARBA" id="ARBA00022692"/>
    </source>
</evidence>
<dbReference type="CDD" id="cd11299">
    <property type="entry name" value="O-FucT_plant"/>
    <property type="match status" value="1"/>
</dbReference>
<dbReference type="GO" id="GO:0016757">
    <property type="term" value="F:glycosyltransferase activity"/>
    <property type="evidence" value="ECO:0007669"/>
    <property type="project" value="UniProtKB-KW"/>
</dbReference>
<evidence type="ECO:0000313" key="16">
    <source>
        <dbReference type="EMBL" id="KAG6596367.1"/>
    </source>
</evidence>
<evidence type="ECO:0000313" key="17">
    <source>
        <dbReference type="Proteomes" id="UP000685013"/>
    </source>
</evidence>
<dbReference type="Proteomes" id="UP000685013">
    <property type="component" value="Chromosome 6"/>
</dbReference>
<evidence type="ECO:0000256" key="15">
    <source>
        <dbReference type="SAM" id="Phobius"/>
    </source>
</evidence>
<evidence type="ECO:0000256" key="8">
    <source>
        <dbReference type="ARBA" id="ARBA00022989"/>
    </source>
</evidence>
<evidence type="ECO:0000256" key="4">
    <source>
        <dbReference type="ARBA" id="ARBA00022676"/>
    </source>
</evidence>
<keyword evidence="17" id="KW-1185">Reference proteome</keyword>
<proteinExistence type="inferred from homology"/>
<gene>
    <name evidence="16" type="primary">OFUT28</name>
    <name evidence="16" type="ORF">SDJN03_09547</name>
</gene>
<keyword evidence="6 15" id="KW-0812">Transmembrane</keyword>
<evidence type="ECO:0000256" key="1">
    <source>
        <dbReference type="ARBA" id="ARBA00004606"/>
    </source>
</evidence>
<evidence type="ECO:0000256" key="2">
    <source>
        <dbReference type="ARBA" id="ARBA00004881"/>
    </source>
</evidence>
<evidence type="ECO:0000256" key="3">
    <source>
        <dbReference type="ARBA" id="ARBA00007737"/>
    </source>
</evidence>
<dbReference type="PANTHER" id="PTHR31741">
    <property type="entry name" value="OS02G0726500 PROTEIN-RELATED"/>
    <property type="match status" value="1"/>
</dbReference>
<keyword evidence="8 15" id="KW-1133">Transmembrane helix</keyword>
<dbReference type="PANTHER" id="PTHR31741:SF4">
    <property type="entry name" value="O-FUCOSYLTRANSFERASE 28"/>
    <property type="match status" value="1"/>
</dbReference>
<comment type="caution">
    <text evidence="16">The sequence shown here is derived from an EMBL/GenBank/DDBJ whole genome shotgun (WGS) entry which is preliminary data.</text>
</comment>
<feature type="compositionally biased region" description="Polar residues" evidence="14">
    <location>
        <begin position="1"/>
        <end position="12"/>
    </location>
</feature>
<comment type="subcellular location">
    <subcellularLocation>
        <location evidence="1">Membrane</location>
        <topology evidence="1">Single-pass type II membrane protein</topology>
    </subcellularLocation>
</comment>
<evidence type="ECO:0000256" key="11">
    <source>
        <dbReference type="ARBA" id="ARBA00023253"/>
    </source>
</evidence>
<comment type="similarity">
    <text evidence="3">Belongs to the glycosyltransferase GT106 family.</text>
</comment>
<keyword evidence="5" id="KW-0808">Transferase</keyword>
<dbReference type="AlphaFoldDB" id="A0AAV6NDD5"/>
<keyword evidence="4" id="KW-0328">Glycosyltransferase</keyword>
<dbReference type="InterPro" id="IPR019378">
    <property type="entry name" value="GDP-Fuc_O-FucTrfase"/>
</dbReference>
<feature type="transmembrane region" description="Helical" evidence="15">
    <location>
        <begin position="117"/>
        <end position="136"/>
    </location>
</feature>
<feature type="region of interest" description="Disordered" evidence="14">
    <location>
        <begin position="1"/>
        <end position="24"/>
    </location>
</feature>
<keyword evidence="11" id="KW-0294">Fucose metabolism</keyword>
<evidence type="ECO:0000256" key="14">
    <source>
        <dbReference type="SAM" id="MobiDB-lite"/>
    </source>
</evidence>
<evidence type="ECO:0000256" key="9">
    <source>
        <dbReference type="ARBA" id="ARBA00023136"/>
    </source>
</evidence>
<dbReference type="GO" id="GO:0006004">
    <property type="term" value="P:fucose metabolic process"/>
    <property type="evidence" value="ECO:0007669"/>
    <property type="project" value="UniProtKB-KW"/>
</dbReference>
<evidence type="ECO:0000256" key="5">
    <source>
        <dbReference type="ARBA" id="ARBA00022679"/>
    </source>
</evidence>
<keyword evidence="10" id="KW-0325">Glycoprotein</keyword>
<name>A0AAV6NDD5_9ROSI</name>
<accession>A0AAV6NDD5</accession>
<organism evidence="16 17">
    <name type="scientific">Cucurbita argyrosperma subsp. sororia</name>
    <dbReference type="NCBI Taxonomy" id="37648"/>
    <lineage>
        <taxon>Eukaryota</taxon>
        <taxon>Viridiplantae</taxon>
        <taxon>Streptophyta</taxon>
        <taxon>Embryophyta</taxon>
        <taxon>Tracheophyta</taxon>
        <taxon>Spermatophyta</taxon>
        <taxon>Magnoliopsida</taxon>
        <taxon>eudicotyledons</taxon>
        <taxon>Gunneridae</taxon>
        <taxon>Pentapetalae</taxon>
        <taxon>rosids</taxon>
        <taxon>fabids</taxon>
        <taxon>Cucurbitales</taxon>
        <taxon>Cucurbitaceae</taxon>
        <taxon>Cucurbiteae</taxon>
        <taxon>Cucurbita</taxon>
    </lineage>
</organism>
<reference evidence="16 17" key="1">
    <citation type="journal article" date="2021" name="Hortic Res">
        <title>The domestication of Cucurbita argyrosperma as revealed by the genome of its wild relative.</title>
        <authorList>
            <person name="Barrera-Redondo J."/>
            <person name="Sanchez-de la Vega G."/>
            <person name="Aguirre-Liguori J.A."/>
            <person name="Castellanos-Morales G."/>
            <person name="Gutierrez-Guerrero Y.T."/>
            <person name="Aguirre-Dugua X."/>
            <person name="Aguirre-Planter E."/>
            <person name="Tenaillon M.I."/>
            <person name="Lira-Saade R."/>
            <person name="Eguiarte L.E."/>
        </authorList>
    </citation>
    <scope>NUCLEOTIDE SEQUENCE [LARGE SCALE GENOMIC DNA]</scope>
    <source>
        <strain evidence="16">JBR-2021</strain>
    </source>
</reference>